<dbReference type="PANTHER" id="PTHR31084:SF0">
    <property type="entry name" value="ALPHA-L-FUCOSIDASE 2"/>
    <property type="match status" value="1"/>
</dbReference>
<evidence type="ECO:0000313" key="3">
    <source>
        <dbReference type="Proteomes" id="UP000262939"/>
    </source>
</evidence>
<dbReference type="Proteomes" id="UP000262939">
    <property type="component" value="Unassembled WGS sequence"/>
</dbReference>
<protein>
    <recommendedName>
        <fullName evidence="1">Glycosyl hydrolase family 95 catalytic domain-containing protein</fullName>
    </recommendedName>
</protein>
<accession>A0A372L8M7</accession>
<dbReference type="Pfam" id="PF22124">
    <property type="entry name" value="Glyco_hydro_95_cat"/>
    <property type="match status" value="1"/>
</dbReference>
<reference evidence="2 3" key="1">
    <citation type="submission" date="2018-08" db="EMBL/GenBank/DDBJ databases">
        <title>Bacillus chawlae sp. nov., Bacillus glennii sp. nov., and Bacillus saganii sp. nov. Isolated from the Vehicle Assembly Building at Kennedy Space Center where the Viking Spacecraft were Assembled.</title>
        <authorList>
            <person name="Seuylemezian A."/>
            <person name="Vaishampayan P."/>
        </authorList>
    </citation>
    <scope>NUCLEOTIDE SEQUENCE [LARGE SCALE GENOMIC DNA]</scope>
    <source>
        <strain evidence="2 3">V44-8</strain>
    </source>
</reference>
<feature type="domain" description="Glycosyl hydrolase family 95 catalytic" evidence="1">
    <location>
        <begin position="1"/>
        <end position="81"/>
    </location>
</feature>
<name>A0A372L8M7_9BACI</name>
<dbReference type="InterPro" id="IPR054363">
    <property type="entry name" value="GH95_cat"/>
</dbReference>
<dbReference type="PANTHER" id="PTHR31084">
    <property type="entry name" value="ALPHA-L-FUCOSIDASE 2"/>
    <property type="match status" value="1"/>
</dbReference>
<dbReference type="InterPro" id="IPR008928">
    <property type="entry name" value="6-hairpin_glycosidase_sf"/>
</dbReference>
<evidence type="ECO:0000313" key="2">
    <source>
        <dbReference type="EMBL" id="RFU61810.1"/>
    </source>
</evidence>
<dbReference type="Gene3D" id="1.50.10.10">
    <property type="match status" value="1"/>
</dbReference>
<comment type="caution">
    <text evidence="2">The sequence shown here is derived from an EMBL/GenBank/DDBJ whole genome shotgun (WGS) entry which is preliminary data.</text>
</comment>
<dbReference type="SUPFAM" id="SSF48208">
    <property type="entry name" value="Six-hairpin glycosidases"/>
    <property type="match status" value="1"/>
</dbReference>
<dbReference type="GO" id="GO:0004560">
    <property type="term" value="F:alpha-L-fucosidase activity"/>
    <property type="evidence" value="ECO:0007669"/>
    <property type="project" value="TreeGrafter"/>
</dbReference>
<proteinExistence type="predicted"/>
<dbReference type="AlphaFoldDB" id="A0A372L8M7"/>
<evidence type="ECO:0000259" key="1">
    <source>
        <dbReference type="Pfam" id="PF22124"/>
    </source>
</evidence>
<dbReference type="EMBL" id="QVTD01000012">
    <property type="protein sequence ID" value="RFU61810.1"/>
    <property type="molecule type" value="Genomic_DNA"/>
</dbReference>
<dbReference type="GO" id="GO:0005975">
    <property type="term" value="P:carbohydrate metabolic process"/>
    <property type="evidence" value="ECO:0007669"/>
    <property type="project" value="InterPro"/>
</dbReference>
<keyword evidence="3" id="KW-1185">Reference proteome</keyword>
<gene>
    <name evidence="2" type="ORF">D0466_16880</name>
</gene>
<dbReference type="InterPro" id="IPR012341">
    <property type="entry name" value="6hp_glycosidase-like_sf"/>
</dbReference>
<sequence>MGGPWMTLPLREHYVFHKDKKHLENVAYPLMKGSAEFVLDFLVEDNKGRLVTAPSYSPENSFKMPGTGKAARLTYAPTMDTYPFHFI</sequence>
<organism evidence="2 3">
    <name type="scientific">Peribacillus glennii</name>
    <dbReference type="NCBI Taxonomy" id="2303991"/>
    <lineage>
        <taxon>Bacteria</taxon>
        <taxon>Bacillati</taxon>
        <taxon>Bacillota</taxon>
        <taxon>Bacilli</taxon>
        <taxon>Bacillales</taxon>
        <taxon>Bacillaceae</taxon>
        <taxon>Peribacillus</taxon>
    </lineage>
</organism>